<sequence>MFRNPYDVWQWRTGIATAVTTGTQNLAGFEVRATDGSVGTVAEDGDQLGTTCLVVDNGSWMPSRRMMLPAGTVEDVDCAAGIIRLDRTGSQLRDSPAYDPESFGRPHYYDVVAHYFADTYQDA</sequence>
<reference evidence="1" key="1">
    <citation type="submission" date="2021-04" db="EMBL/GenBank/DDBJ databases">
        <title>Dactylosporangium aurantiacum NRRL B-8018 full assembly.</title>
        <authorList>
            <person name="Hartkoorn R.C."/>
            <person name="Beaudoing E."/>
            <person name="Hot D."/>
        </authorList>
    </citation>
    <scope>NUCLEOTIDE SEQUENCE</scope>
    <source>
        <strain evidence="1">NRRL B-8018</strain>
    </source>
</reference>
<dbReference type="GO" id="GO:0019684">
    <property type="term" value="P:photosynthesis, light reaction"/>
    <property type="evidence" value="ECO:0007669"/>
    <property type="project" value="InterPro"/>
</dbReference>
<gene>
    <name evidence="1" type="ORF">Daura_21770</name>
</gene>
<dbReference type="OrthoDB" id="510842at2"/>
<dbReference type="AlphaFoldDB" id="A0A9Q9MJ37"/>
<name>A0A9Q9MJ37_9ACTN</name>
<dbReference type="GO" id="GO:0030077">
    <property type="term" value="C:plasma membrane light-harvesting complex"/>
    <property type="evidence" value="ECO:0007669"/>
    <property type="project" value="InterPro"/>
</dbReference>
<dbReference type="InterPro" id="IPR011033">
    <property type="entry name" value="PRC_barrel-like_sf"/>
</dbReference>
<dbReference type="SUPFAM" id="SSF50346">
    <property type="entry name" value="PRC-barrel domain"/>
    <property type="match status" value="1"/>
</dbReference>
<keyword evidence="2" id="KW-1185">Reference proteome</keyword>
<organism evidence="1 2">
    <name type="scientific">Dactylosporangium aurantiacum</name>
    <dbReference type="NCBI Taxonomy" id="35754"/>
    <lineage>
        <taxon>Bacteria</taxon>
        <taxon>Bacillati</taxon>
        <taxon>Actinomycetota</taxon>
        <taxon>Actinomycetes</taxon>
        <taxon>Micromonosporales</taxon>
        <taxon>Micromonosporaceae</taxon>
        <taxon>Dactylosporangium</taxon>
    </lineage>
</organism>
<evidence type="ECO:0000313" key="1">
    <source>
        <dbReference type="EMBL" id="UWZ58569.1"/>
    </source>
</evidence>
<evidence type="ECO:0000313" key="2">
    <source>
        <dbReference type="Proteomes" id="UP001058003"/>
    </source>
</evidence>
<dbReference type="Gene3D" id="3.90.50.10">
    <property type="entry name" value="Photosynthetic Reaction Center, subunit H, domain 2"/>
    <property type="match status" value="1"/>
</dbReference>
<proteinExistence type="predicted"/>
<dbReference type="Proteomes" id="UP001058003">
    <property type="component" value="Chromosome"/>
</dbReference>
<dbReference type="RefSeq" id="WP_156090304.1">
    <property type="nucleotide sequence ID" value="NZ_CP073767.1"/>
</dbReference>
<accession>A0A9Q9MJ37</accession>
<dbReference type="KEGG" id="daur:Daura_21770"/>
<protein>
    <submittedName>
        <fullName evidence="1">PRC-barrel domain containing protein</fullName>
    </submittedName>
</protein>
<dbReference type="EMBL" id="CP073767">
    <property type="protein sequence ID" value="UWZ58569.1"/>
    <property type="molecule type" value="Genomic_DNA"/>
</dbReference>
<dbReference type="InterPro" id="IPR014747">
    <property type="entry name" value="Bac_photo_RC_H_C"/>
</dbReference>